<keyword evidence="4 7" id="KW-0812">Transmembrane</keyword>
<evidence type="ECO:0000256" key="7">
    <source>
        <dbReference type="SAM" id="Phobius"/>
    </source>
</evidence>
<feature type="transmembrane region" description="Helical" evidence="7">
    <location>
        <begin position="21"/>
        <end position="45"/>
    </location>
</feature>
<comment type="subcellular location">
    <subcellularLocation>
        <location evidence="1">Membrane</location>
        <topology evidence="1">Multi-pass membrane protein</topology>
    </subcellularLocation>
</comment>
<dbReference type="PANTHER" id="PTHR10332:SF77">
    <property type="entry name" value="EQUILIBRATIVE NUCLEOTIDE TRANSPORTER 8"/>
    <property type="match status" value="1"/>
</dbReference>
<name>A0A834Z7W6_TETSI</name>
<dbReference type="InterPro" id="IPR002259">
    <property type="entry name" value="Eqnu_transpt"/>
</dbReference>
<feature type="transmembrane region" description="Helical" evidence="7">
    <location>
        <begin position="193"/>
        <end position="214"/>
    </location>
</feature>
<dbReference type="OMA" id="ARGMNEF"/>
<keyword evidence="5 7" id="KW-1133">Transmembrane helix</keyword>
<dbReference type="Proteomes" id="UP000655225">
    <property type="component" value="Unassembled WGS sequence"/>
</dbReference>
<feature type="transmembrane region" description="Helical" evidence="7">
    <location>
        <begin position="268"/>
        <end position="288"/>
    </location>
</feature>
<dbReference type="PANTHER" id="PTHR10332">
    <property type="entry name" value="EQUILIBRATIVE NUCLEOSIDE TRANSPORTER"/>
    <property type="match status" value="1"/>
</dbReference>
<keyword evidence="6 7" id="KW-0472">Membrane</keyword>
<dbReference type="OrthoDB" id="1856718at2759"/>
<keyword evidence="3" id="KW-0813">Transport</keyword>
<reference evidence="8 9" key="1">
    <citation type="submission" date="2020-04" db="EMBL/GenBank/DDBJ databases">
        <title>Plant Genome Project.</title>
        <authorList>
            <person name="Zhang R.-G."/>
        </authorList>
    </citation>
    <scope>NUCLEOTIDE SEQUENCE [LARGE SCALE GENOMIC DNA]</scope>
    <source>
        <strain evidence="8">YNK0</strain>
        <tissue evidence="8">Leaf</tissue>
    </source>
</reference>
<gene>
    <name evidence="8" type="ORF">HHK36_013930</name>
</gene>
<feature type="transmembrane region" description="Helical" evidence="7">
    <location>
        <begin position="300"/>
        <end position="324"/>
    </location>
</feature>
<dbReference type="AlphaFoldDB" id="A0A834Z7W6"/>
<evidence type="ECO:0000256" key="2">
    <source>
        <dbReference type="ARBA" id="ARBA00007965"/>
    </source>
</evidence>
<feature type="transmembrane region" description="Helical" evidence="7">
    <location>
        <begin position="395"/>
        <end position="418"/>
    </location>
</feature>
<accession>A0A834Z7W6</accession>
<evidence type="ECO:0000256" key="4">
    <source>
        <dbReference type="ARBA" id="ARBA00022692"/>
    </source>
</evidence>
<comment type="similarity">
    <text evidence="2">Belongs to the SLC29A/ENT transporter (TC 2.A.57) family.</text>
</comment>
<feature type="transmembrane region" description="Helical" evidence="7">
    <location>
        <begin position="159"/>
        <end position="178"/>
    </location>
</feature>
<feature type="transmembrane region" description="Helical" evidence="7">
    <location>
        <begin position="361"/>
        <end position="383"/>
    </location>
</feature>
<evidence type="ECO:0000256" key="6">
    <source>
        <dbReference type="ARBA" id="ARBA00023136"/>
    </source>
</evidence>
<evidence type="ECO:0000313" key="8">
    <source>
        <dbReference type="EMBL" id="KAF8400631.1"/>
    </source>
</evidence>
<sequence length="419" mass="46238">MEGGKAPGDIIQPRDTYNIAYIIHFVLGAGNLLPWNALITAVDYFSYLYPTEHVDKAFSVAYMGSSLPILVLLMSWGSWSKRIPSFRLRMNLGMSMFVLSLMMPPVMDWTYFRSVTQGRPHGAYVVTIVAVAVCGLADGLTGGTLIGSAGELPKRYMQAVFAGTASSGVLVSILRVVTKASLPQTPQGLRTSAHFYFVVSTFIMLGCIVCCNILEKLPIMQYYRHKRTVASGTHVFPDDLRSSLNRLCDVNELNEQPKFWDVAKRIRWSAFGILIIYTVTLSIFPGFITENVESKLLRDWYPILLITTYNVSDLVGKSLTAVYVPKTTGKAIWACIARLLFYPLFTASLHGPKWLRTEVPVVILTGALGLTNGYLTSVLMILAPKSVPVMEAETAGFVMALFLGMGLVGGSVLGWFWII</sequence>
<evidence type="ECO:0000256" key="3">
    <source>
        <dbReference type="ARBA" id="ARBA00022448"/>
    </source>
</evidence>
<keyword evidence="9" id="KW-1185">Reference proteome</keyword>
<dbReference type="GO" id="GO:0005886">
    <property type="term" value="C:plasma membrane"/>
    <property type="evidence" value="ECO:0007669"/>
    <property type="project" value="TreeGrafter"/>
</dbReference>
<feature type="transmembrane region" description="Helical" evidence="7">
    <location>
        <begin position="57"/>
        <end position="79"/>
    </location>
</feature>
<evidence type="ECO:0000313" key="9">
    <source>
        <dbReference type="Proteomes" id="UP000655225"/>
    </source>
</evidence>
<feature type="transmembrane region" description="Helical" evidence="7">
    <location>
        <begin position="91"/>
        <end position="112"/>
    </location>
</feature>
<organism evidence="8 9">
    <name type="scientific">Tetracentron sinense</name>
    <name type="common">Spur-leaf</name>
    <dbReference type="NCBI Taxonomy" id="13715"/>
    <lineage>
        <taxon>Eukaryota</taxon>
        <taxon>Viridiplantae</taxon>
        <taxon>Streptophyta</taxon>
        <taxon>Embryophyta</taxon>
        <taxon>Tracheophyta</taxon>
        <taxon>Spermatophyta</taxon>
        <taxon>Magnoliopsida</taxon>
        <taxon>Trochodendrales</taxon>
        <taxon>Trochodendraceae</taxon>
        <taxon>Tetracentron</taxon>
    </lineage>
</organism>
<feature type="transmembrane region" description="Helical" evidence="7">
    <location>
        <begin position="331"/>
        <end position="349"/>
    </location>
</feature>
<dbReference type="PRINTS" id="PR01130">
    <property type="entry name" value="DERENTRNSPRT"/>
</dbReference>
<evidence type="ECO:0008006" key="10">
    <source>
        <dbReference type="Google" id="ProtNLM"/>
    </source>
</evidence>
<protein>
    <recommendedName>
        <fullName evidence="10">Equilibrative nucleotide transporter 8</fullName>
    </recommendedName>
</protein>
<dbReference type="Pfam" id="PF01733">
    <property type="entry name" value="Nucleoside_tran"/>
    <property type="match status" value="1"/>
</dbReference>
<proteinExistence type="inferred from homology"/>
<comment type="caution">
    <text evidence="8">The sequence shown here is derived from an EMBL/GenBank/DDBJ whole genome shotgun (WGS) entry which is preliminary data.</text>
</comment>
<evidence type="ECO:0000256" key="1">
    <source>
        <dbReference type="ARBA" id="ARBA00004141"/>
    </source>
</evidence>
<dbReference type="PIRSF" id="PIRSF016379">
    <property type="entry name" value="ENT"/>
    <property type="match status" value="1"/>
</dbReference>
<evidence type="ECO:0000256" key="5">
    <source>
        <dbReference type="ARBA" id="ARBA00022989"/>
    </source>
</evidence>
<dbReference type="GO" id="GO:0005337">
    <property type="term" value="F:nucleoside transmembrane transporter activity"/>
    <property type="evidence" value="ECO:0007669"/>
    <property type="project" value="InterPro"/>
</dbReference>
<dbReference type="EMBL" id="JABCRI010000009">
    <property type="protein sequence ID" value="KAF8400631.1"/>
    <property type="molecule type" value="Genomic_DNA"/>
</dbReference>
<feature type="transmembrane region" description="Helical" evidence="7">
    <location>
        <begin position="124"/>
        <end position="147"/>
    </location>
</feature>